<comment type="caution">
    <text evidence="2">The sequence shown here is derived from an EMBL/GenBank/DDBJ whole genome shotgun (WGS) entry which is preliminary data.</text>
</comment>
<accession>A0A9X3F2B4</accession>
<sequence>MIEEIRTAIFPLYEKLLTQESFEDVCTFCLQWGNNFPIKAGEGILVVGKAVNGWQSNETNPNKIFDINNNNRIFARDDQMVWVNNLWEHPEYYNTKKSAFWRVTKRISEKYYHEQWYSNIAWTNLYKIAPYVGGNPNSHMQSIQLDSAREILRTELEILKPRFVIMLTSGWEQNFLDYLNAYNQVIKLSIKNWKKYSTYLTKINGIKFIISQHPQGKNENLHYQAITELIDENWDR</sequence>
<dbReference type="AlphaFoldDB" id="A0A9X3F2B4"/>
<keyword evidence="3" id="KW-1185">Reference proteome</keyword>
<protein>
    <recommendedName>
        <fullName evidence="1">Uracil-DNA glycosylase-like domain-containing protein</fullName>
    </recommendedName>
</protein>
<evidence type="ECO:0000259" key="1">
    <source>
        <dbReference type="Pfam" id="PF03167"/>
    </source>
</evidence>
<feature type="domain" description="Uracil-DNA glycosylase-like" evidence="1">
    <location>
        <begin position="93"/>
        <end position="220"/>
    </location>
</feature>
<evidence type="ECO:0000313" key="3">
    <source>
        <dbReference type="Proteomes" id="UP001145087"/>
    </source>
</evidence>
<dbReference type="Proteomes" id="UP001145087">
    <property type="component" value="Unassembled WGS sequence"/>
</dbReference>
<dbReference type="RefSeq" id="WP_343331579.1">
    <property type="nucleotide sequence ID" value="NZ_JAPOHD010000005.1"/>
</dbReference>
<reference evidence="2" key="1">
    <citation type="submission" date="2022-11" db="EMBL/GenBank/DDBJ databases">
        <title>Marilongibacter aestuarii gen. nov., sp. nov., isolated from tidal flat sediment.</title>
        <authorList>
            <person name="Jiayan W."/>
        </authorList>
    </citation>
    <scope>NUCLEOTIDE SEQUENCE</scope>
    <source>
        <strain evidence="2">Z1-6</strain>
    </source>
</reference>
<organism evidence="2 3">
    <name type="scientific">Draconibacterium aestuarii</name>
    <dbReference type="NCBI Taxonomy" id="2998507"/>
    <lineage>
        <taxon>Bacteria</taxon>
        <taxon>Pseudomonadati</taxon>
        <taxon>Bacteroidota</taxon>
        <taxon>Bacteroidia</taxon>
        <taxon>Marinilabiliales</taxon>
        <taxon>Prolixibacteraceae</taxon>
        <taxon>Draconibacterium</taxon>
    </lineage>
</organism>
<evidence type="ECO:0000313" key="2">
    <source>
        <dbReference type="EMBL" id="MCY1719244.1"/>
    </source>
</evidence>
<dbReference type="InterPro" id="IPR036895">
    <property type="entry name" value="Uracil-DNA_glycosylase-like_sf"/>
</dbReference>
<dbReference type="InterPro" id="IPR005122">
    <property type="entry name" value="Uracil-DNA_glycosylase-like"/>
</dbReference>
<name>A0A9X3F2B4_9BACT</name>
<proteinExistence type="predicted"/>
<gene>
    <name evidence="2" type="ORF">OU798_02770</name>
</gene>
<dbReference type="EMBL" id="JAPOHD010000005">
    <property type="protein sequence ID" value="MCY1719244.1"/>
    <property type="molecule type" value="Genomic_DNA"/>
</dbReference>
<dbReference type="Pfam" id="PF03167">
    <property type="entry name" value="UDG"/>
    <property type="match status" value="1"/>
</dbReference>
<dbReference type="Gene3D" id="3.40.470.10">
    <property type="entry name" value="Uracil-DNA glycosylase-like domain"/>
    <property type="match status" value="1"/>
</dbReference>